<evidence type="ECO:0000313" key="3">
    <source>
        <dbReference type="EMBL" id="CAK6982541.1"/>
    </source>
</evidence>
<keyword evidence="1" id="KW-0472">Membrane</keyword>
<organism evidence="3 4">
    <name type="scientific">Scomber scombrus</name>
    <name type="common">Atlantic mackerel</name>
    <name type="synonym">Scomber vernalis</name>
    <dbReference type="NCBI Taxonomy" id="13677"/>
    <lineage>
        <taxon>Eukaryota</taxon>
        <taxon>Metazoa</taxon>
        <taxon>Chordata</taxon>
        <taxon>Craniata</taxon>
        <taxon>Vertebrata</taxon>
        <taxon>Euteleostomi</taxon>
        <taxon>Actinopterygii</taxon>
        <taxon>Neopterygii</taxon>
        <taxon>Teleostei</taxon>
        <taxon>Neoteleostei</taxon>
        <taxon>Acanthomorphata</taxon>
        <taxon>Pelagiaria</taxon>
        <taxon>Scombriformes</taxon>
        <taxon>Scombridae</taxon>
        <taxon>Scomber</taxon>
    </lineage>
</organism>
<gene>
    <name evidence="3" type="ORF">FSCOSCO3_A020911</name>
</gene>
<evidence type="ECO:0000256" key="1">
    <source>
        <dbReference type="SAM" id="Phobius"/>
    </source>
</evidence>
<evidence type="ECO:0000259" key="2">
    <source>
        <dbReference type="PROSITE" id="PS50041"/>
    </source>
</evidence>
<feature type="transmembrane region" description="Helical" evidence="1">
    <location>
        <begin position="14"/>
        <end position="35"/>
    </location>
</feature>
<keyword evidence="4" id="KW-1185">Reference proteome</keyword>
<comment type="caution">
    <text evidence="3">The sequence shown here is derived from an EMBL/GenBank/DDBJ whole genome shotgun (WGS) entry which is preliminary data.</text>
</comment>
<keyword evidence="1" id="KW-0812">Transmembrane</keyword>
<dbReference type="Pfam" id="PF00059">
    <property type="entry name" value="Lectin_C"/>
    <property type="match status" value="1"/>
</dbReference>
<dbReference type="InterPro" id="IPR016187">
    <property type="entry name" value="CTDL_fold"/>
</dbReference>
<dbReference type="CDD" id="cd00037">
    <property type="entry name" value="CLECT"/>
    <property type="match status" value="1"/>
</dbReference>
<dbReference type="Gene3D" id="3.10.100.10">
    <property type="entry name" value="Mannose-Binding Protein A, subunit A"/>
    <property type="match status" value="1"/>
</dbReference>
<dbReference type="Pfam" id="PF17517">
    <property type="entry name" value="IgGFc_binding"/>
    <property type="match status" value="1"/>
</dbReference>
<dbReference type="SMART" id="SM00034">
    <property type="entry name" value="CLECT"/>
    <property type="match status" value="1"/>
</dbReference>
<proteinExistence type="predicted"/>
<feature type="domain" description="C-type lectin" evidence="2">
    <location>
        <begin position="436"/>
        <end position="548"/>
    </location>
</feature>
<accession>A0AAV1QER0</accession>
<dbReference type="InterPro" id="IPR016186">
    <property type="entry name" value="C-type_lectin-like/link_sf"/>
</dbReference>
<dbReference type="InterPro" id="IPR001304">
    <property type="entry name" value="C-type_lectin-like"/>
</dbReference>
<sequence length="559" mass="62533">MRSGNRDSRDLKRLFVDPVVNMCPVWFVFLLLAALKPESIAAVHENNTGLNFIAVFPENIAYYHPSHPQNQVQITALYDNTQVIIKQSSYDTSYLTLTAAEKRDIILGKKLEMRKQDISDRTLQITSTKIITVHAISLKDNSVQTALVIPTDKLGTEYFIPPIPTIQGTTDSDMVTTSVTEKGPFRIIVVNADQDNKITVEGAMPSEVLLQPYQNTQILLNADAALRTVKTDQPAAVLFGHTCAMRHNCSCGMLYTLLPPAEKKKLNYFIPPVLAKDAEAETFVLLSEGKSTKVEAFNPKSPLVRTSGTAVLYRPGLLLTLIPETDFGSCYAVNFISNMINRAVIIVHKDFIYGIHVQHLPLESPEWETLKGTEFVSTHITLLSGKTIIWHSHSKMAVYFLGQKDSTLFGNPAAMISKTPDFRGCAVIPEVVQIGEEAASWQESLKYCKDNNMELVSISEAKLQEQIKEKIMQANNDNLREVWIGMRRSSLNGEWYWLNKDTVESTNWDEGEPGTVQDGQCVSMSLETGKNFVWSDKDCCHAARPVCYSSPVLLPMYWS</sequence>
<reference evidence="3 4" key="1">
    <citation type="submission" date="2024-01" db="EMBL/GenBank/DDBJ databases">
        <authorList>
            <person name="Alioto T."/>
            <person name="Alioto T."/>
            <person name="Gomez Garrido J."/>
        </authorList>
    </citation>
    <scope>NUCLEOTIDE SEQUENCE [LARGE SCALE GENOMIC DNA]</scope>
</reference>
<dbReference type="Proteomes" id="UP001314229">
    <property type="component" value="Unassembled WGS sequence"/>
</dbReference>
<dbReference type="PANTHER" id="PTHR46534:SF1">
    <property type="entry name" value="IGGFC-BINDING PROTEIN N-TERMINAL DOMAIN-CONTAINING PROTEIN"/>
    <property type="match status" value="1"/>
</dbReference>
<dbReference type="SUPFAM" id="SSF56436">
    <property type="entry name" value="C-type lectin-like"/>
    <property type="match status" value="1"/>
</dbReference>
<protein>
    <submittedName>
        <fullName evidence="3">IgGFc-binding protein</fullName>
    </submittedName>
</protein>
<name>A0AAV1QER0_SCOSC</name>
<keyword evidence="1" id="KW-1133">Transmembrane helix</keyword>
<dbReference type="PANTHER" id="PTHR46534">
    <property type="entry name" value="IGGFC_BINDING DOMAIN-CONTAINING PROTEIN"/>
    <property type="match status" value="1"/>
</dbReference>
<evidence type="ECO:0000313" key="4">
    <source>
        <dbReference type="Proteomes" id="UP001314229"/>
    </source>
</evidence>
<dbReference type="PROSITE" id="PS50041">
    <property type="entry name" value="C_TYPE_LECTIN_2"/>
    <property type="match status" value="1"/>
</dbReference>
<dbReference type="EMBL" id="CAWUFR010001042">
    <property type="protein sequence ID" value="CAK6982541.1"/>
    <property type="molecule type" value="Genomic_DNA"/>
</dbReference>
<dbReference type="InterPro" id="IPR035234">
    <property type="entry name" value="IgGFc-bd_N"/>
</dbReference>
<dbReference type="AlphaFoldDB" id="A0AAV1QER0"/>